<comment type="subcellular location">
    <subcellularLocation>
        <location evidence="1 9">Cell inner membrane</location>
        <topology evidence="1 9">Multi-pass membrane protein</topology>
    </subcellularLocation>
</comment>
<comment type="function">
    <text evidence="9">Part of the tripartite ATP-independent periplasmic (TRAP) transport system.</text>
</comment>
<dbReference type="PANTHER" id="PTHR35011">
    <property type="entry name" value="2,3-DIKETO-L-GULONATE TRAP TRANSPORTER SMALL PERMEASE PROTEIN YIAM"/>
    <property type="match status" value="1"/>
</dbReference>
<dbReference type="InterPro" id="IPR007387">
    <property type="entry name" value="TRAP_DctQ"/>
</dbReference>
<dbReference type="GO" id="GO:0005886">
    <property type="term" value="C:plasma membrane"/>
    <property type="evidence" value="ECO:0007669"/>
    <property type="project" value="UniProtKB-SubCell"/>
</dbReference>
<keyword evidence="4 9" id="KW-0997">Cell inner membrane</keyword>
<feature type="transmembrane region" description="Helical" evidence="9">
    <location>
        <begin position="77"/>
        <end position="95"/>
    </location>
</feature>
<keyword evidence="5 9" id="KW-0812">Transmembrane</keyword>
<gene>
    <name evidence="11" type="ORF">EI545_14955</name>
</gene>
<evidence type="ECO:0000256" key="8">
    <source>
        <dbReference type="ARBA" id="ARBA00038436"/>
    </source>
</evidence>
<evidence type="ECO:0000256" key="9">
    <source>
        <dbReference type="RuleBase" id="RU369079"/>
    </source>
</evidence>
<dbReference type="AlphaFoldDB" id="A0A3S8U8M9"/>
<name>A0A3S8U8M9_9RHOB</name>
<evidence type="ECO:0000313" key="12">
    <source>
        <dbReference type="Proteomes" id="UP000282002"/>
    </source>
</evidence>
<dbReference type="KEGG" id="taw:EI545_14955"/>
<organism evidence="11 12">
    <name type="scientific">Tabrizicola piscis</name>
    <dbReference type="NCBI Taxonomy" id="2494374"/>
    <lineage>
        <taxon>Bacteria</taxon>
        <taxon>Pseudomonadati</taxon>
        <taxon>Pseudomonadota</taxon>
        <taxon>Alphaproteobacteria</taxon>
        <taxon>Rhodobacterales</taxon>
        <taxon>Paracoccaceae</taxon>
        <taxon>Tabrizicola</taxon>
    </lineage>
</organism>
<dbReference type="EMBL" id="CP034328">
    <property type="protein sequence ID" value="AZL60016.1"/>
    <property type="molecule type" value="Genomic_DNA"/>
</dbReference>
<dbReference type="Pfam" id="PF04290">
    <property type="entry name" value="DctQ"/>
    <property type="match status" value="1"/>
</dbReference>
<keyword evidence="12" id="KW-1185">Reference proteome</keyword>
<keyword evidence="3" id="KW-1003">Cell membrane</keyword>
<dbReference type="Proteomes" id="UP000282002">
    <property type="component" value="Chromosome"/>
</dbReference>
<proteinExistence type="inferred from homology"/>
<sequence>MPQPPQSDDDLANKVDAASRAVDFMDHDAGKGRVDRAINKVAEVAGVTVLATIVVLVFGNAATRYIMNSALVWSDELVLSLLPWLGMLGMFLSIRRRQIIRIEFLSAKLPDGPRRILYCVTELLAAGAFMWLAVAAFQYIQLFGGDRTIYLQIQKGWFQAALLIGPALAALAYLLLMIEELRSSRGKTPTR</sequence>
<evidence type="ECO:0000313" key="11">
    <source>
        <dbReference type="EMBL" id="AZL60016.1"/>
    </source>
</evidence>
<comment type="subunit">
    <text evidence="9">The complex comprises the extracytoplasmic solute receptor protein and the two transmembrane proteins.</text>
</comment>
<comment type="similarity">
    <text evidence="8 9">Belongs to the TRAP transporter small permease family.</text>
</comment>
<dbReference type="RefSeq" id="WP_125326211.1">
    <property type="nucleotide sequence ID" value="NZ_CP034328.1"/>
</dbReference>
<evidence type="ECO:0000256" key="2">
    <source>
        <dbReference type="ARBA" id="ARBA00022448"/>
    </source>
</evidence>
<evidence type="ECO:0000256" key="4">
    <source>
        <dbReference type="ARBA" id="ARBA00022519"/>
    </source>
</evidence>
<feature type="transmembrane region" description="Helical" evidence="9">
    <location>
        <begin position="41"/>
        <end position="62"/>
    </location>
</feature>
<keyword evidence="7 9" id="KW-0472">Membrane</keyword>
<reference evidence="11 12" key="1">
    <citation type="submission" date="2018-12" db="EMBL/GenBank/DDBJ databases">
        <title>Complete genome sequencing of Tabrizicola sp. K13M18.</title>
        <authorList>
            <person name="Bae J.-W."/>
        </authorList>
    </citation>
    <scope>NUCLEOTIDE SEQUENCE [LARGE SCALE GENOMIC DNA]</scope>
    <source>
        <strain evidence="11 12">K13M18</strain>
    </source>
</reference>
<evidence type="ECO:0000256" key="3">
    <source>
        <dbReference type="ARBA" id="ARBA00022475"/>
    </source>
</evidence>
<accession>A0A3S8U8M9</accession>
<dbReference type="OrthoDB" id="9814265at2"/>
<keyword evidence="2 9" id="KW-0813">Transport</keyword>
<evidence type="ECO:0000259" key="10">
    <source>
        <dbReference type="Pfam" id="PF04290"/>
    </source>
</evidence>
<evidence type="ECO:0000256" key="5">
    <source>
        <dbReference type="ARBA" id="ARBA00022692"/>
    </source>
</evidence>
<dbReference type="GO" id="GO:0015740">
    <property type="term" value="P:C4-dicarboxylate transport"/>
    <property type="evidence" value="ECO:0007669"/>
    <property type="project" value="TreeGrafter"/>
</dbReference>
<evidence type="ECO:0000256" key="1">
    <source>
        <dbReference type="ARBA" id="ARBA00004429"/>
    </source>
</evidence>
<feature type="domain" description="Tripartite ATP-independent periplasmic transporters DctQ component" evidence="10">
    <location>
        <begin position="53"/>
        <end position="182"/>
    </location>
</feature>
<keyword evidence="6 9" id="KW-1133">Transmembrane helix</keyword>
<dbReference type="InterPro" id="IPR055348">
    <property type="entry name" value="DctQ"/>
</dbReference>
<feature type="transmembrane region" description="Helical" evidence="9">
    <location>
        <begin position="157"/>
        <end position="178"/>
    </location>
</feature>
<evidence type="ECO:0000256" key="7">
    <source>
        <dbReference type="ARBA" id="ARBA00023136"/>
    </source>
</evidence>
<dbReference type="PANTHER" id="PTHR35011:SF2">
    <property type="entry name" value="2,3-DIKETO-L-GULONATE TRAP TRANSPORTER SMALL PERMEASE PROTEIN YIAM"/>
    <property type="match status" value="1"/>
</dbReference>
<feature type="transmembrane region" description="Helical" evidence="9">
    <location>
        <begin position="116"/>
        <end position="137"/>
    </location>
</feature>
<evidence type="ECO:0000256" key="6">
    <source>
        <dbReference type="ARBA" id="ARBA00022989"/>
    </source>
</evidence>
<protein>
    <recommendedName>
        <fullName evidence="9">TRAP transporter small permease protein</fullName>
    </recommendedName>
</protein>
<dbReference type="GO" id="GO:0022857">
    <property type="term" value="F:transmembrane transporter activity"/>
    <property type="evidence" value="ECO:0007669"/>
    <property type="project" value="UniProtKB-UniRule"/>
</dbReference>